<keyword evidence="1" id="KW-0812">Transmembrane</keyword>
<keyword evidence="1" id="KW-1133">Transmembrane helix</keyword>
<dbReference type="EMBL" id="BLXZ01000001">
    <property type="protein sequence ID" value="GFO66805.1"/>
    <property type="molecule type" value="Genomic_DNA"/>
</dbReference>
<evidence type="ECO:0000313" key="2">
    <source>
        <dbReference type="EMBL" id="GFO66805.1"/>
    </source>
</evidence>
<keyword evidence="3" id="KW-1185">Reference proteome</keyword>
<reference evidence="3" key="1">
    <citation type="submission" date="2020-06" db="EMBL/GenBank/DDBJ databases">
        <title>Draft genomic sequecing of Geomonas sp. Red745.</title>
        <authorList>
            <person name="Itoh H."/>
            <person name="Xu Z.X."/>
            <person name="Ushijima N."/>
            <person name="Masuda Y."/>
            <person name="Shiratori Y."/>
            <person name="Senoo K."/>
        </authorList>
    </citation>
    <scope>NUCLEOTIDE SEQUENCE [LARGE SCALE GENOMIC DNA]</scope>
    <source>
        <strain evidence="3">Red745</strain>
    </source>
</reference>
<protein>
    <submittedName>
        <fullName evidence="2">Uncharacterized protein</fullName>
    </submittedName>
</protein>
<accession>A0A6V8N2M8</accession>
<proteinExistence type="predicted"/>
<sequence>MPSFYLFEYSGKDILSWDRLNGTFLVGIQAPFRFILSQFLHIRFRRFFQAKKKSCRQPRPFFTPQTESLFFKFFYGHLTPSRLT</sequence>
<comment type="caution">
    <text evidence="2">The sequence shown here is derived from an EMBL/GenBank/DDBJ whole genome shotgun (WGS) entry which is preliminary data.</text>
</comment>
<dbReference type="Proteomes" id="UP000587586">
    <property type="component" value="Unassembled WGS sequence"/>
</dbReference>
<organism evidence="2 3">
    <name type="scientific">Geomonas limicola</name>
    <dbReference type="NCBI Taxonomy" id="2740186"/>
    <lineage>
        <taxon>Bacteria</taxon>
        <taxon>Pseudomonadati</taxon>
        <taxon>Thermodesulfobacteriota</taxon>
        <taxon>Desulfuromonadia</taxon>
        <taxon>Geobacterales</taxon>
        <taxon>Geobacteraceae</taxon>
        <taxon>Geomonas</taxon>
    </lineage>
</organism>
<dbReference type="AlphaFoldDB" id="A0A6V8N2M8"/>
<gene>
    <name evidence="2" type="ORF">GMLC_03840</name>
</gene>
<evidence type="ECO:0000256" key="1">
    <source>
        <dbReference type="SAM" id="Phobius"/>
    </source>
</evidence>
<name>A0A6V8N2M8_9BACT</name>
<feature type="transmembrane region" description="Helical" evidence="1">
    <location>
        <begin position="20"/>
        <end position="42"/>
    </location>
</feature>
<evidence type="ECO:0000313" key="3">
    <source>
        <dbReference type="Proteomes" id="UP000587586"/>
    </source>
</evidence>
<keyword evidence="1" id="KW-0472">Membrane</keyword>